<evidence type="ECO:0000313" key="4">
    <source>
        <dbReference type="EMBL" id="KAF2168253.1"/>
    </source>
</evidence>
<evidence type="ECO:0000259" key="3">
    <source>
        <dbReference type="Pfam" id="PF03061"/>
    </source>
</evidence>
<evidence type="ECO:0000313" key="5">
    <source>
        <dbReference type="Proteomes" id="UP000799537"/>
    </source>
</evidence>
<protein>
    <recommendedName>
        <fullName evidence="3">Thioesterase domain-containing protein</fullName>
    </recommendedName>
</protein>
<dbReference type="CDD" id="cd03443">
    <property type="entry name" value="PaaI_thioesterase"/>
    <property type="match status" value="1"/>
</dbReference>
<name>A0A6A6CNN4_ZASCE</name>
<keyword evidence="5" id="KW-1185">Reference proteome</keyword>
<comment type="similarity">
    <text evidence="1">Belongs to the thioesterase PaaI family.</text>
</comment>
<dbReference type="Pfam" id="PF03061">
    <property type="entry name" value="4HBT"/>
    <property type="match status" value="1"/>
</dbReference>
<proteinExistence type="inferred from homology"/>
<dbReference type="GeneID" id="54559253"/>
<organism evidence="4 5">
    <name type="scientific">Zasmidium cellare ATCC 36951</name>
    <dbReference type="NCBI Taxonomy" id="1080233"/>
    <lineage>
        <taxon>Eukaryota</taxon>
        <taxon>Fungi</taxon>
        <taxon>Dikarya</taxon>
        <taxon>Ascomycota</taxon>
        <taxon>Pezizomycotina</taxon>
        <taxon>Dothideomycetes</taxon>
        <taxon>Dothideomycetidae</taxon>
        <taxon>Mycosphaerellales</taxon>
        <taxon>Mycosphaerellaceae</taxon>
        <taxon>Zasmidium</taxon>
    </lineage>
</organism>
<keyword evidence="2" id="KW-0378">Hydrolase</keyword>
<gene>
    <name evidence="4" type="ORF">M409DRAFT_21691</name>
</gene>
<dbReference type="PANTHER" id="PTHR21660:SF1">
    <property type="entry name" value="ACYL-COENZYME A THIOESTERASE 13"/>
    <property type="match status" value="1"/>
</dbReference>
<reference evidence="4" key="1">
    <citation type="journal article" date="2020" name="Stud. Mycol.">
        <title>101 Dothideomycetes genomes: a test case for predicting lifestyles and emergence of pathogens.</title>
        <authorList>
            <person name="Haridas S."/>
            <person name="Albert R."/>
            <person name="Binder M."/>
            <person name="Bloem J."/>
            <person name="Labutti K."/>
            <person name="Salamov A."/>
            <person name="Andreopoulos B."/>
            <person name="Baker S."/>
            <person name="Barry K."/>
            <person name="Bills G."/>
            <person name="Bluhm B."/>
            <person name="Cannon C."/>
            <person name="Castanera R."/>
            <person name="Culley D."/>
            <person name="Daum C."/>
            <person name="Ezra D."/>
            <person name="Gonzalez J."/>
            <person name="Henrissat B."/>
            <person name="Kuo A."/>
            <person name="Liang C."/>
            <person name="Lipzen A."/>
            <person name="Lutzoni F."/>
            <person name="Magnuson J."/>
            <person name="Mondo S."/>
            <person name="Nolan M."/>
            <person name="Ohm R."/>
            <person name="Pangilinan J."/>
            <person name="Park H.-J."/>
            <person name="Ramirez L."/>
            <person name="Alfaro M."/>
            <person name="Sun H."/>
            <person name="Tritt A."/>
            <person name="Yoshinaga Y."/>
            <person name="Zwiers L.-H."/>
            <person name="Turgeon B."/>
            <person name="Goodwin S."/>
            <person name="Spatafora J."/>
            <person name="Crous P."/>
            <person name="Grigoriev I."/>
        </authorList>
    </citation>
    <scope>NUCLEOTIDE SEQUENCE</scope>
    <source>
        <strain evidence="4">ATCC 36951</strain>
    </source>
</reference>
<dbReference type="PANTHER" id="PTHR21660">
    <property type="entry name" value="THIOESTERASE SUPERFAMILY MEMBER-RELATED"/>
    <property type="match status" value="1"/>
</dbReference>
<accession>A0A6A6CNN4</accession>
<dbReference type="InterPro" id="IPR039298">
    <property type="entry name" value="ACOT13"/>
</dbReference>
<dbReference type="InterPro" id="IPR029069">
    <property type="entry name" value="HotDog_dom_sf"/>
</dbReference>
<dbReference type="Gene3D" id="3.10.129.10">
    <property type="entry name" value="Hotdog Thioesterase"/>
    <property type="match status" value="1"/>
</dbReference>
<dbReference type="RefSeq" id="XP_033669142.1">
    <property type="nucleotide sequence ID" value="XM_033805981.1"/>
</dbReference>
<dbReference type="GO" id="GO:0047617">
    <property type="term" value="F:fatty acyl-CoA hydrolase activity"/>
    <property type="evidence" value="ECO:0007669"/>
    <property type="project" value="InterPro"/>
</dbReference>
<dbReference type="InterPro" id="IPR006683">
    <property type="entry name" value="Thioestr_dom"/>
</dbReference>
<dbReference type="OrthoDB" id="2831072at2759"/>
<evidence type="ECO:0000256" key="2">
    <source>
        <dbReference type="ARBA" id="ARBA00022801"/>
    </source>
</evidence>
<sequence>MTTPNKPSQERDSRELKDEMTQALLKGPARAKYDQIPARNFLLPFLDTVTITTATRLSPTKSHCTFRFAVLPEFLNPMGTLHAGATSAFFECATTWTLWPVARQPDFWPSLGVCRTIGFVYLRPVGVGEWCLMECETVHVGKRIALVKGELKREKDGAVLVTCEHNKVNVDADSKM</sequence>
<dbReference type="Proteomes" id="UP000799537">
    <property type="component" value="Unassembled WGS sequence"/>
</dbReference>
<dbReference type="AlphaFoldDB" id="A0A6A6CNN4"/>
<dbReference type="EMBL" id="ML993591">
    <property type="protein sequence ID" value="KAF2168253.1"/>
    <property type="molecule type" value="Genomic_DNA"/>
</dbReference>
<feature type="domain" description="Thioesterase" evidence="3">
    <location>
        <begin position="78"/>
        <end position="157"/>
    </location>
</feature>
<dbReference type="SUPFAM" id="SSF54637">
    <property type="entry name" value="Thioesterase/thiol ester dehydrase-isomerase"/>
    <property type="match status" value="1"/>
</dbReference>
<evidence type="ECO:0000256" key="1">
    <source>
        <dbReference type="ARBA" id="ARBA00008324"/>
    </source>
</evidence>